<name>A0A098YU96_9BACT</name>
<sequence length="137" mass="15562">MSAKFESSIREIPYPQLAVYQMLSDLSNLEKVRDKIPEDKLKDLNFDADSVSINSPLGAVQLNIIERDAPKCIKFQTQQSPIPLTLWIQIVPVTAQSSKMKLTIQAEVNMFMKGMIKKPLQEGIEKVADVLQMIHYE</sequence>
<proteinExistence type="predicted"/>
<reference evidence="1 2" key="1">
    <citation type="submission" date="2014-07" db="EMBL/GenBank/DDBJ databases">
        <authorList>
            <person name="McCorrison J."/>
            <person name="Sanka R."/>
            <person name="Torralba M."/>
            <person name="Gillis M."/>
            <person name="Haft D.H."/>
            <person name="Methe B."/>
            <person name="Sutton G."/>
            <person name="Nelson K.E."/>
        </authorList>
    </citation>
    <scope>NUCLEOTIDE SEQUENCE [LARGE SCALE GENOMIC DNA]</scope>
    <source>
        <strain evidence="1 2">S9-PR14</strain>
    </source>
</reference>
<accession>A0A098YU96</accession>
<gene>
    <name evidence="1" type="ORF">HMPREF9304_01365</name>
</gene>
<evidence type="ECO:0000313" key="1">
    <source>
        <dbReference type="EMBL" id="KGI22974.1"/>
    </source>
</evidence>
<evidence type="ECO:0000313" key="2">
    <source>
        <dbReference type="Proteomes" id="UP000029723"/>
    </source>
</evidence>
<dbReference type="EMBL" id="JRPQ01000028">
    <property type="protein sequence ID" value="KGI22974.1"/>
    <property type="molecule type" value="Genomic_DNA"/>
</dbReference>
<comment type="caution">
    <text evidence="1">The sequence shown here is derived from an EMBL/GenBank/DDBJ whole genome shotgun (WGS) entry which is preliminary data.</text>
</comment>
<protein>
    <submittedName>
        <fullName evidence="1">Polyketide cyclase</fullName>
    </submittedName>
</protein>
<dbReference type="AlphaFoldDB" id="A0A098YU96"/>
<organism evidence="1 2">
    <name type="scientific">Hoylesella timonensis S9-PR14</name>
    <dbReference type="NCBI Taxonomy" id="1401062"/>
    <lineage>
        <taxon>Bacteria</taxon>
        <taxon>Pseudomonadati</taxon>
        <taxon>Bacteroidota</taxon>
        <taxon>Bacteroidia</taxon>
        <taxon>Bacteroidales</taxon>
        <taxon>Prevotellaceae</taxon>
        <taxon>Hoylesella</taxon>
    </lineage>
</organism>
<dbReference type="Proteomes" id="UP000029723">
    <property type="component" value="Unassembled WGS sequence"/>
</dbReference>
<dbReference type="OrthoDB" id="1011799at2"/>
<dbReference type="RefSeq" id="WP_008123617.1">
    <property type="nucleotide sequence ID" value="NZ_JRPQ01000028.1"/>
</dbReference>
<dbReference type="SUPFAM" id="SSF55961">
    <property type="entry name" value="Bet v1-like"/>
    <property type="match status" value="1"/>
</dbReference>